<feature type="region of interest" description="Disordered" evidence="1">
    <location>
        <begin position="59"/>
        <end position="108"/>
    </location>
</feature>
<dbReference type="AlphaFoldDB" id="A0A0U9HL91"/>
<sequence>MVDAAAIERQLAELEEPEKPYPEDCCGGGCAPCVWDTYYEELEAFEMKKEALLEAKAHLERESERDTIEEGRKEESAVDGEDIGQHSEASADRVQSTPNRTMRSQQSA</sequence>
<dbReference type="Proteomes" id="UP000054558">
    <property type="component" value="Unassembled WGS sequence"/>
</dbReference>
<evidence type="ECO:0000313" key="4">
    <source>
        <dbReference type="Proteomes" id="UP000054558"/>
    </source>
</evidence>
<accession>A0A0U9HL91</accession>
<protein>
    <recommendedName>
        <fullName evidence="2">Oxidoreductase-like domain-containing protein</fullName>
    </recommendedName>
</protein>
<evidence type="ECO:0000259" key="2">
    <source>
        <dbReference type="Pfam" id="PF09791"/>
    </source>
</evidence>
<organism evidence="3 4">
    <name type="scientific">Klebsormidium nitens</name>
    <name type="common">Green alga</name>
    <name type="synonym">Ulothrix nitens</name>
    <dbReference type="NCBI Taxonomy" id="105231"/>
    <lineage>
        <taxon>Eukaryota</taxon>
        <taxon>Viridiplantae</taxon>
        <taxon>Streptophyta</taxon>
        <taxon>Klebsormidiophyceae</taxon>
        <taxon>Klebsormidiales</taxon>
        <taxon>Klebsormidiaceae</taxon>
        <taxon>Klebsormidium</taxon>
    </lineage>
</organism>
<dbReference type="PANTHER" id="PTHR21193:SF3">
    <property type="entry name" value="OXIDOREDUCTASE-LIKE DOMAIN-CONTAINING PROTEIN 1"/>
    <property type="match status" value="1"/>
</dbReference>
<dbReference type="EMBL" id="DF237416">
    <property type="protein sequence ID" value="GAQ88888.1"/>
    <property type="molecule type" value="Genomic_DNA"/>
</dbReference>
<evidence type="ECO:0000256" key="1">
    <source>
        <dbReference type="SAM" id="MobiDB-lite"/>
    </source>
</evidence>
<dbReference type="STRING" id="105231.A0A0U9HL91"/>
<keyword evidence="4" id="KW-1185">Reference proteome</keyword>
<feature type="domain" description="Oxidoreductase-like" evidence="2">
    <location>
        <begin position="16"/>
        <end position="51"/>
    </location>
</feature>
<dbReference type="InterPro" id="IPR039251">
    <property type="entry name" value="OXLD1"/>
</dbReference>
<dbReference type="InterPro" id="IPR019180">
    <property type="entry name" value="Oxidoreductase-like_N"/>
</dbReference>
<feature type="compositionally biased region" description="Basic and acidic residues" evidence="1">
    <location>
        <begin position="59"/>
        <end position="76"/>
    </location>
</feature>
<reference evidence="3 4" key="1">
    <citation type="journal article" date="2014" name="Nat. Commun.">
        <title>Klebsormidium flaccidum genome reveals primary factors for plant terrestrial adaptation.</title>
        <authorList>
            <person name="Hori K."/>
            <person name="Maruyama F."/>
            <person name="Fujisawa T."/>
            <person name="Togashi T."/>
            <person name="Yamamoto N."/>
            <person name="Seo M."/>
            <person name="Sato S."/>
            <person name="Yamada T."/>
            <person name="Mori H."/>
            <person name="Tajima N."/>
            <person name="Moriyama T."/>
            <person name="Ikeuchi M."/>
            <person name="Watanabe M."/>
            <person name="Wada H."/>
            <person name="Kobayashi K."/>
            <person name="Saito M."/>
            <person name="Masuda T."/>
            <person name="Sasaki-Sekimoto Y."/>
            <person name="Mashiguchi K."/>
            <person name="Awai K."/>
            <person name="Shimojima M."/>
            <person name="Masuda S."/>
            <person name="Iwai M."/>
            <person name="Nobusawa T."/>
            <person name="Narise T."/>
            <person name="Kondo S."/>
            <person name="Saito H."/>
            <person name="Sato R."/>
            <person name="Murakawa M."/>
            <person name="Ihara Y."/>
            <person name="Oshima-Yamada Y."/>
            <person name="Ohtaka K."/>
            <person name="Satoh M."/>
            <person name="Sonobe K."/>
            <person name="Ishii M."/>
            <person name="Ohtani R."/>
            <person name="Kanamori-Sato M."/>
            <person name="Honoki R."/>
            <person name="Miyazaki D."/>
            <person name="Mochizuki H."/>
            <person name="Umetsu J."/>
            <person name="Higashi K."/>
            <person name="Shibata D."/>
            <person name="Kamiya Y."/>
            <person name="Sato N."/>
            <person name="Nakamura Y."/>
            <person name="Tabata S."/>
            <person name="Ida S."/>
            <person name="Kurokawa K."/>
            <person name="Ohta H."/>
        </authorList>
    </citation>
    <scope>NUCLEOTIDE SEQUENCE [LARGE SCALE GENOMIC DNA]</scope>
    <source>
        <strain evidence="3 4">NIES-2285</strain>
    </source>
</reference>
<gene>
    <name evidence="3" type="ORF">KFL_004670050</name>
</gene>
<dbReference type="Pfam" id="PF09791">
    <property type="entry name" value="Oxidored-like"/>
    <property type="match status" value="1"/>
</dbReference>
<feature type="compositionally biased region" description="Polar residues" evidence="1">
    <location>
        <begin position="93"/>
        <end position="108"/>
    </location>
</feature>
<proteinExistence type="predicted"/>
<dbReference type="OrthoDB" id="786675at2759"/>
<dbReference type="PANTHER" id="PTHR21193">
    <property type="entry name" value="OXIDOREDUCTASE-LIKE DOMAIN-CONTAINING PROTEIN 1"/>
    <property type="match status" value="1"/>
</dbReference>
<name>A0A0U9HL91_KLENI</name>
<evidence type="ECO:0000313" key="3">
    <source>
        <dbReference type="EMBL" id="GAQ88888.1"/>
    </source>
</evidence>